<dbReference type="GO" id="GO:0008270">
    <property type="term" value="F:zinc ion binding"/>
    <property type="evidence" value="ECO:0007669"/>
    <property type="project" value="UniProtKB-KW"/>
</dbReference>
<feature type="compositionally biased region" description="Basic residues" evidence="2">
    <location>
        <begin position="872"/>
        <end position="883"/>
    </location>
</feature>
<dbReference type="Gene3D" id="3.30.40.10">
    <property type="entry name" value="Zinc/RING finger domain, C3HC4 (zinc finger)"/>
    <property type="match status" value="1"/>
</dbReference>
<organism evidence="5 6">
    <name type="scientific">Thalassiosira oceanica</name>
    <name type="common">Marine diatom</name>
    <dbReference type="NCBI Taxonomy" id="159749"/>
    <lineage>
        <taxon>Eukaryota</taxon>
        <taxon>Sar</taxon>
        <taxon>Stramenopiles</taxon>
        <taxon>Ochrophyta</taxon>
        <taxon>Bacillariophyta</taxon>
        <taxon>Coscinodiscophyceae</taxon>
        <taxon>Thalassiosirophycidae</taxon>
        <taxon>Thalassiosirales</taxon>
        <taxon>Thalassiosiraceae</taxon>
        <taxon>Thalassiosira</taxon>
    </lineage>
</organism>
<dbReference type="SMART" id="SM00184">
    <property type="entry name" value="RING"/>
    <property type="match status" value="1"/>
</dbReference>
<accession>K0SIL0</accession>
<evidence type="ECO:0000313" key="5">
    <source>
        <dbReference type="EMBL" id="EJK66053.1"/>
    </source>
</evidence>
<dbReference type="PANTHER" id="PTHR23244:SF471">
    <property type="entry name" value="GUANINE NUCLEOTIDE-BINDING PROTEIN SUBUNIT BETA 1-RELATED"/>
    <property type="match status" value="1"/>
</dbReference>
<dbReference type="InterPro" id="IPR013083">
    <property type="entry name" value="Znf_RING/FYVE/PHD"/>
</dbReference>
<dbReference type="AlphaFoldDB" id="K0SIL0"/>
<sequence>YGAGGGVLERRLIGDSRRKTERRRDEEEIARTMSITVPTIICMLVSTAITARGVHGRVTRPQDPSTSARVTTAAEAADVPEVLANPYWVRVNEVAGDSYNYIPAARRSASSAIFRYNAGGRSLAKNSTRESTVAEEEGGEEYMIISGGFSDKDWRSFPVYAFPISQSIHTGSGKWVDLTPPPLDHSEQSRCNLGDRNSDAVAEKLYREASFIQKNATSAPDLWNNASESCPPSGRVGHQTIVYKNYLYVFGGLIYDGEQAHERSRRETFRLEDIPFVYRLDIVDMMNGRLRSINDGRTKKSKQTFKGWQRVIPRVKPYSAPNGVIVSTSAALTLLNSINRGNAQGGLLEKSDDNERAKLIMYGGLRIAQSNFDSPSKFVKGDHAFSGSSTLYHTHKLVQLPLGDIYAYDLELDCYERFTNDYGMAIDVPGQISTEHAHDDSDDGWLLNADYADFPRPRTAHAATVVGNWLVVHGGLGWDEHTNDWDGSTNWETLGDMWIFDLITRKWSERTLLPRLVRSYHSLVGWKSDGGNEFGNMTFQDGPTVAAFGGYTKEEDFFRGEGVAYVFDDLLLSKPSSTSWYKASMDGSESNAISTRYEQTALLCSTSGVLFVWGGSFQDTSHINGLWMINIAGEDSKVGFELAGEDQFFANMASTVSALHTIIIMLMFLSMSLTMLLGMTQRYQELINQANEEAGNNVPSPVFGPVRSNRGLHPQIIGTLPTKTYIADEQEGCSADSSGDDGCCPICLCEFSNGDELRVLPCGHEMHKTCLDAWLITNPTCPKCRYSMADLVDDSPMTQLRSMRFSRSRSAALSRFLGHVDLDSEPGDLELAETSTGTILPVDVGNSSTNRPLREILTAEAMDEVGSGNWRAARRRRQRRRSTRLASLRSNVSRLQSQRRAGSRGGTILPLESLDEDDNQIT</sequence>
<keyword evidence="3" id="KW-0472">Membrane</keyword>
<dbReference type="PROSITE" id="PS50089">
    <property type="entry name" value="ZF_RING_2"/>
    <property type="match status" value="1"/>
</dbReference>
<gene>
    <name evidence="5" type="ORF">THAOC_13039</name>
</gene>
<reference evidence="5 6" key="1">
    <citation type="journal article" date="2012" name="Genome Biol.">
        <title>Genome and low-iron response of an oceanic diatom adapted to chronic iron limitation.</title>
        <authorList>
            <person name="Lommer M."/>
            <person name="Specht M."/>
            <person name="Roy A.S."/>
            <person name="Kraemer L."/>
            <person name="Andreson R."/>
            <person name="Gutowska M.A."/>
            <person name="Wolf J."/>
            <person name="Bergner S.V."/>
            <person name="Schilhabel M.B."/>
            <person name="Klostermeier U.C."/>
            <person name="Beiko R.G."/>
            <person name="Rosenstiel P."/>
            <person name="Hippler M."/>
            <person name="Laroche J."/>
        </authorList>
    </citation>
    <scope>NUCLEOTIDE SEQUENCE [LARGE SCALE GENOMIC DNA]</scope>
    <source>
        <strain evidence="5 6">CCMP1005</strain>
    </source>
</reference>
<keyword evidence="3" id="KW-1133">Transmembrane helix</keyword>
<evidence type="ECO:0000256" key="3">
    <source>
        <dbReference type="SAM" id="Phobius"/>
    </source>
</evidence>
<keyword evidence="1" id="KW-0479">Metal-binding</keyword>
<dbReference type="EMBL" id="AGNL01015301">
    <property type="protein sequence ID" value="EJK66053.1"/>
    <property type="molecule type" value="Genomic_DNA"/>
</dbReference>
<dbReference type="eggNOG" id="KOG0800">
    <property type="taxonomic scope" value="Eukaryota"/>
</dbReference>
<feature type="region of interest" description="Disordered" evidence="2">
    <location>
        <begin position="871"/>
        <end position="922"/>
    </location>
</feature>
<keyword evidence="1" id="KW-0862">Zinc</keyword>
<dbReference type="Gene3D" id="2.120.10.80">
    <property type="entry name" value="Kelch-type beta propeller"/>
    <property type="match status" value="1"/>
</dbReference>
<dbReference type="OrthoDB" id="48755at2759"/>
<feature type="non-terminal residue" evidence="5">
    <location>
        <position position="1"/>
    </location>
</feature>
<evidence type="ECO:0000313" key="6">
    <source>
        <dbReference type="Proteomes" id="UP000266841"/>
    </source>
</evidence>
<dbReference type="Pfam" id="PF13639">
    <property type="entry name" value="zf-RING_2"/>
    <property type="match status" value="1"/>
</dbReference>
<dbReference type="SUPFAM" id="SSF117281">
    <property type="entry name" value="Kelch motif"/>
    <property type="match status" value="1"/>
</dbReference>
<dbReference type="InterPro" id="IPR015915">
    <property type="entry name" value="Kelch-typ_b-propeller"/>
</dbReference>
<feature type="compositionally biased region" description="Acidic residues" evidence="2">
    <location>
        <begin position="913"/>
        <end position="922"/>
    </location>
</feature>
<keyword evidence="6" id="KW-1185">Reference proteome</keyword>
<feature type="domain" description="RING-type" evidence="4">
    <location>
        <begin position="744"/>
        <end position="785"/>
    </location>
</feature>
<keyword evidence="3" id="KW-0812">Transmembrane</keyword>
<dbReference type="Proteomes" id="UP000266841">
    <property type="component" value="Unassembled WGS sequence"/>
</dbReference>
<evidence type="ECO:0000256" key="1">
    <source>
        <dbReference type="PROSITE-ProRule" id="PRU00175"/>
    </source>
</evidence>
<name>K0SIL0_THAOC</name>
<proteinExistence type="predicted"/>
<comment type="caution">
    <text evidence="5">The sequence shown here is derived from an EMBL/GenBank/DDBJ whole genome shotgun (WGS) entry which is preliminary data.</text>
</comment>
<dbReference type="SUPFAM" id="SSF57850">
    <property type="entry name" value="RING/U-box"/>
    <property type="match status" value="1"/>
</dbReference>
<dbReference type="InterPro" id="IPR001841">
    <property type="entry name" value="Znf_RING"/>
</dbReference>
<dbReference type="PANTHER" id="PTHR23244">
    <property type="entry name" value="KELCH REPEAT DOMAIN"/>
    <property type="match status" value="1"/>
</dbReference>
<feature type="compositionally biased region" description="Polar residues" evidence="2">
    <location>
        <begin position="891"/>
        <end position="900"/>
    </location>
</feature>
<evidence type="ECO:0000259" key="4">
    <source>
        <dbReference type="PROSITE" id="PS50089"/>
    </source>
</evidence>
<evidence type="ECO:0000256" key="2">
    <source>
        <dbReference type="SAM" id="MobiDB-lite"/>
    </source>
</evidence>
<keyword evidence="1" id="KW-0863">Zinc-finger</keyword>
<feature type="transmembrane region" description="Helical" evidence="3">
    <location>
        <begin position="658"/>
        <end position="679"/>
    </location>
</feature>
<protein>
    <recommendedName>
        <fullName evidence="4">RING-type domain-containing protein</fullName>
    </recommendedName>
</protein>